<sequence>MMFKQAARIAIVSTVIAGAGTFAGYGYAQSATEGAIGGTVQDSTGAVVPKANIVIHNNGTNAEQTVTSDDSGFFRVIRLQPGLYTVTVNAPGFRAFKSDKVDVTVGALTDVNSTLQTGSSTDTVEVTSDTAAINTTSPDFAGLIDQQTLQNLPVSNYRWSAYAALTPGVVVDGSGFGLLSFRGQSTLLNNVTIDGADDNQAYFSEERGRTRAGYSTAKASIQEFQVNTSNYSTEYGRSAGGVVNSVTKSGTNQFHGDLYFDDRDAEWGASNNYALQTVQNAAGAFVSTHIKPTDKRKQYGGAIGGPIWKDKVFFFFAGDRFDHNFPAVAAASVPATLYAVPDATLPAGKVCGTTGGTAPSTLDASVCTLQTNLGLPTYAAAATDYINGTAGLNSMLGVVPRKGLQDIFFPKVDWQINAKNHFNAELNRLRWVSPAGIQTGLVVFDGASSFGNDYVRDTFLISKLDSLITNNLSNEVRYQYGRDFEFEFNQTPTPYEQTNLVGPTIGGYTNPMGLPASVSITNIFTFGTPNFLNRAALPDERRWQIADTANYNRGKHNIKFGVDYVHTNDIVNNLFSGFGAYSYSTLTNYFTDLYLSQSAANTASSRYKYTSFTQGFGIPGLEFQTGDYAFFAEDNWKATKRLSLTYGIRYEYEQLPTPLSNLVNPALPQTGNHPSSKTNFGPRVGFAYDVFGSGKTILRGGYGEFFARILNGTIYNSLISTGLAAGQYTASFTPGQAGSPTFPRIIAAGSLSVPPNVVYFDPNFKTPEIHQADLTVEQDLGHNTVMSVTWLGSYGRRLANFTDTNLPTPTTQNYTVVDTSGKGPLAPGSIFTSKFYAKLPNTAVSPCLSQRPNCAYGAISDIFSGVNSNYEGLVGQINHRFSNHVSFSANYTWSHALDYGENNQTATTANNLLDPQNLRAEYGNSNQNVPNRFVINGVVTSPWKFTNTALKYLANDFEVAPSYALQSGLPYSMTSSGSLTSGFGGINGSNGTFRIPGIERNGFEQPKTNVLDLRISKRFAVTERVKLELLGESFNIVNHQNVTSVNALGYTVGSTGTLTFNTATASPTVSQFGARTATNSSNFQFAPRQLQLAARLQF</sequence>
<dbReference type="GO" id="GO:0015344">
    <property type="term" value="F:siderophore uptake transmembrane transporter activity"/>
    <property type="evidence" value="ECO:0007669"/>
    <property type="project" value="TreeGrafter"/>
</dbReference>
<dbReference type="InterPro" id="IPR036942">
    <property type="entry name" value="Beta-barrel_TonB_sf"/>
</dbReference>
<dbReference type="PaxDb" id="1198114-AciX9_3738"/>
<dbReference type="InterPro" id="IPR057601">
    <property type="entry name" value="Oar-like_b-barrel"/>
</dbReference>
<reference evidence="9" key="1">
    <citation type="submission" date="2011-01" db="EMBL/GenBank/DDBJ databases">
        <title>Complete sequence of chromosome of Acidobacterium sp. MP5ACTX9.</title>
        <authorList>
            <consortium name="US DOE Joint Genome Institute"/>
            <person name="Lucas S."/>
            <person name="Copeland A."/>
            <person name="Lapidus A."/>
            <person name="Cheng J.-F."/>
            <person name="Goodwin L."/>
            <person name="Pitluck S."/>
            <person name="Teshima H."/>
            <person name="Detter J.C."/>
            <person name="Han C."/>
            <person name="Tapia R."/>
            <person name="Land M."/>
            <person name="Hauser L."/>
            <person name="Kyrpides N."/>
            <person name="Ivanova N."/>
            <person name="Ovchinnikova G."/>
            <person name="Pagani I."/>
            <person name="Rawat S.R."/>
            <person name="Mannisto M."/>
            <person name="Haggblom M.M."/>
            <person name="Woyke T."/>
        </authorList>
    </citation>
    <scope>NUCLEOTIDE SEQUENCE [LARGE SCALE GENOMIC DNA]</scope>
    <source>
        <strain evidence="9">MP5ACTX9</strain>
    </source>
</reference>
<evidence type="ECO:0000256" key="3">
    <source>
        <dbReference type="ARBA" id="ARBA00022452"/>
    </source>
</evidence>
<dbReference type="InterPro" id="IPR039426">
    <property type="entry name" value="TonB-dep_rcpt-like"/>
</dbReference>
<dbReference type="PANTHER" id="PTHR30069">
    <property type="entry name" value="TONB-DEPENDENT OUTER MEMBRANE RECEPTOR"/>
    <property type="match status" value="1"/>
</dbReference>
<dbReference type="EMBL" id="CP002480">
    <property type="protein sequence ID" value="ADW70739.1"/>
    <property type="molecule type" value="Genomic_DNA"/>
</dbReference>
<dbReference type="Gene3D" id="2.40.170.20">
    <property type="entry name" value="TonB-dependent receptor, beta-barrel domain"/>
    <property type="match status" value="1"/>
</dbReference>
<dbReference type="Gene3D" id="2.60.40.1120">
    <property type="entry name" value="Carboxypeptidase-like, regulatory domain"/>
    <property type="match status" value="1"/>
</dbReference>
<dbReference type="InterPro" id="IPR008969">
    <property type="entry name" value="CarboxyPept-like_regulatory"/>
</dbReference>
<dbReference type="STRING" id="1198114.AciX9_3738"/>
<proteinExistence type="predicted"/>
<dbReference type="HOGENOM" id="CLU_006298_0_0_0"/>
<keyword evidence="6" id="KW-0998">Cell outer membrane</keyword>
<dbReference type="Proteomes" id="UP000000343">
    <property type="component" value="Chromosome"/>
</dbReference>
<evidence type="ECO:0000313" key="8">
    <source>
        <dbReference type="EMBL" id="ADW70739.1"/>
    </source>
</evidence>
<organism evidence="9">
    <name type="scientific">Granulicella tundricola (strain ATCC BAA-1859 / DSM 23138 / MP5ACTX9)</name>
    <dbReference type="NCBI Taxonomy" id="1198114"/>
    <lineage>
        <taxon>Bacteria</taxon>
        <taxon>Pseudomonadati</taxon>
        <taxon>Acidobacteriota</taxon>
        <taxon>Terriglobia</taxon>
        <taxon>Terriglobales</taxon>
        <taxon>Acidobacteriaceae</taxon>
        <taxon>Granulicella</taxon>
    </lineage>
</organism>
<dbReference type="Pfam" id="PF25183">
    <property type="entry name" value="OMP_b-brl_4"/>
    <property type="match status" value="1"/>
</dbReference>
<dbReference type="GO" id="GO:0009279">
    <property type="term" value="C:cell outer membrane"/>
    <property type="evidence" value="ECO:0007669"/>
    <property type="project" value="UniProtKB-SubCell"/>
</dbReference>
<name>E8WVY0_GRATM</name>
<dbReference type="GO" id="GO:0044718">
    <property type="term" value="P:siderophore transmembrane transport"/>
    <property type="evidence" value="ECO:0007669"/>
    <property type="project" value="TreeGrafter"/>
</dbReference>
<feature type="domain" description="TonB-dependent transporter Oar-like beta-barrel" evidence="7">
    <location>
        <begin position="246"/>
        <end position="979"/>
    </location>
</feature>
<comment type="subcellular location">
    <subcellularLocation>
        <location evidence="1">Cell outer membrane</location>
        <topology evidence="1">Multi-pass membrane protein</topology>
    </subcellularLocation>
</comment>
<dbReference type="Pfam" id="PF13620">
    <property type="entry name" value="CarboxypepD_reg"/>
    <property type="match status" value="1"/>
</dbReference>
<evidence type="ECO:0000259" key="7">
    <source>
        <dbReference type="Pfam" id="PF25183"/>
    </source>
</evidence>
<keyword evidence="5" id="KW-0472">Membrane</keyword>
<accession>E8WVY0</accession>
<dbReference type="KEGG" id="acm:AciX9_3738"/>
<dbReference type="AlphaFoldDB" id="E8WVY0"/>
<evidence type="ECO:0000256" key="2">
    <source>
        <dbReference type="ARBA" id="ARBA00022448"/>
    </source>
</evidence>
<dbReference type="RefSeq" id="WP_013582048.1">
    <property type="nucleotide sequence ID" value="NC_015064.1"/>
</dbReference>
<evidence type="ECO:0000256" key="1">
    <source>
        <dbReference type="ARBA" id="ARBA00004571"/>
    </source>
</evidence>
<protein>
    <submittedName>
        <fullName evidence="8">TonB-dependent receptor plug</fullName>
    </submittedName>
</protein>
<dbReference type="OrthoDB" id="97893at2"/>
<gene>
    <name evidence="8" type="ordered locus">AciX9_3738</name>
</gene>
<dbReference type="SUPFAM" id="SSF56935">
    <property type="entry name" value="Porins"/>
    <property type="match status" value="1"/>
</dbReference>
<evidence type="ECO:0000256" key="4">
    <source>
        <dbReference type="ARBA" id="ARBA00022692"/>
    </source>
</evidence>
<keyword evidence="2" id="KW-0813">Transport</keyword>
<evidence type="ECO:0000313" key="9">
    <source>
        <dbReference type="Proteomes" id="UP000000343"/>
    </source>
</evidence>
<keyword evidence="4" id="KW-0812">Transmembrane</keyword>
<dbReference type="PANTHER" id="PTHR30069:SF46">
    <property type="entry name" value="OAR PROTEIN"/>
    <property type="match status" value="1"/>
</dbReference>
<evidence type="ECO:0000256" key="5">
    <source>
        <dbReference type="ARBA" id="ARBA00023136"/>
    </source>
</evidence>
<keyword evidence="8" id="KW-0675">Receptor</keyword>
<evidence type="ECO:0000256" key="6">
    <source>
        <dbReference type="ARBA" id="ARBA00023237"/>
    </source>
</evidence>
<dbReference type="eggNOG" id="COG4771">
    <property type="taxonomic scope" value="Bacteria"/>
</dbReference>
<keyword evidence="9" id="KW-1185">Reference proteome</keyword>
<dbReference type="SUPFAM" id="SSF49464">
    <property type="entry name" value="Carboxypeptidase regulatory domain-like"/>
    <property type="match status" value="1"/>
</dbReference>
<keyword evidence="3" id="KW-1134">Transmembrane beta strand</keyword>